<feature type="region of interest" description="Disordered" evidence="17">
    <location>
        <begin position="1"/>
        <end position="42"/>
    </location>
</feature>
<feature type="compositionally biased region" description="Basic and acidic residues" evidence="17">
    <location>
        <begin position="1388"/>
        <end position="1400"/>
    </location>
</feature>
<dbReference type="SUPFAM" id="SSF54160">
    <property type="entry name" value="Chromo domain-like"/>
    <property type="match status" value="1"/>
</dbReference>
<evidence type="ECO:0000256" key="12">
    <source>
        <dbReference type="ARBA" id="ARBA00023242"/>
    </source>
</evidence>
<gene>
    <name evidence="20" type="ORF">DdX_05169</name>
</gene>
<evidence type="ECO:0000256" key="8">
    <source>
        <dbReference type="ARBA" id="ARBA00022801"/>
    </source>
</evidence>
<dbReference type="Pfam" id="PF11717">
    <property type="entry name" value="Tudor-knot"/>
    <property type="match status" value="1"/>
</dbReference>
<dbReference type="Gene3D" id="3.40.630.30">
    <property type="match status" value="1"/>
</dbReference>
<dbReference type="InterPro" id="IPR002717">
    <property type="entry name" value="HAT_MYST-type"/>
</dbReference>
<evidence type="ECO:0000259" key="18">
    <source>
        <dbReference type="PROSITE" id="PS51714"/>
    </source>
</evidence>
<keyword evidence="12" id="KW-0539">Nucleus</keyword>
<feature type="region of interest" description="Disordered" evidence="17">
    <location>
        <begin position="431"/>
        <end position="451"/>
    </location>
</feature>
<evidence type="ECO:0000256" key="5">
    <source>
        <dbReference type="ARBA" id="ARBA00022553"/>
    </source>
</evidence>
<keyword evidence="10" id="KW-0007">Acetylation</keyword>
<dbReference type="Gene3D" id="3.30.60.60">
    <property type="entry name" value="N-acetyl transferase-like"/>
    <property type="match status" value="1"/>
</dbReference>
<dbReference type="EMBL" id="JAKKPZ010000005">
    <property type="protein sequence ID" value="KAI1720919.1"/>
    <property type="molecule type" value="Genomic_DNA"/>
</dbReference>
<dbReference type="InterPro" id="IPR025995">
    <property type="entry name" value="Tudor-knot"/>
</dbReference>
<protein>
    <recommendedName>
        <fullName evidence="3">histone acetyltransferase</fullName>
        <ecNumber evidence="3">2.3.1.48</ecNumber>
    </recommendedName>
</protein>
<keyword evidence="9" id="KW-0067">ATP-binding</keyword>
<dbReference type="GO" id="GO:0005525">
    <property type="term" value="F:GTP binding"/>
    <property type="evidence" value="ECO:0007669"/>
    <property type="project" value="UniProtKB-KW"/>
</dbReference>
<evidence type="ECO:0000256" key="6">
    <source>
        <dbReference type="ARBA" id="ARBA00022679"/>
    </source>
</evidence>
<keyword evidence="8" id="KW-0378">Hydrolase</keyword>
<proteinExistence type="inferred from homology"/>
<dbReference type="GO" id="GO:0000462">
    <property type="term" value="P:maturation of SSU-rRNA from tricistronic rRNA transcript (SSU-rRNA, 5.8S rRNA, LSU-rRNA)"/>
    <property type="evidence" value="ECO:0007669"/>
    <property type="project" value="TreeGrafter"/>
</dbReference>
<dbReference type="PROSITE" id="PS51714">
    <property type="entry name" value="G_BMS1"/>
    <property type="match status" value="1"/>
</dbReference>
<reference evidence="20" key="1">
    <citation type="submission" date="2022-01" db="EMBL/GenBank/DDBJ databases">
        <title>Genome Sequence Resource for Two Populations of Ditylenchus destructor, the Migratory Endoparasitic Phytonematode.</title>
        <authorList>
            <person name="Zhang H."/>
            <person name="Lin R."/>
            <person name="Xie B."/>
        </authorList>
    </citation>
    <scope>NUCLEOTIDE SEQUENCE</scope>
    <source>
        <strain evidence="20">BazhouSP</strain>
    </source>
</reference>
<keyword evidence="6" id="KW-0808">Transferase</keyword>
<keyword evidence="7" id="KW-0547">Nucleotide-binding</keyword>
<evidence type="ECO:0000256" key="17">
    <source>
        <dbReference type="SAM" id="MobiDB-lite"/>
    </source>
</evidence>
<dbReference type="CDD" id="cd01882">
    <property type="entry name" value="BMS1"/>
    <property type="match status" value="1"/>
</dbReference>
<feature type="region of interest" description="Disordered" evidence="17">
    <location>
        <begin position="580"/>
        <end position="647"/>
    </location>
</feature>
<evidence type="ECO:0000256" key="13">
    <source>
        <dbReference type="ARBA" id="ARBA00049117"/>
    </source>
</evidence>
<dbReference type="GO" id="GO:0030686">
    <property type="term" value="C:90S preribosome"/>
    <property type="evidence" value="ECO:0007669"/>
    <property type="project" value="TreeGrafter"/>
</dbReference>
<dbReference type="Gene3D" id="3.40.50.300">
    <property type="entry name" value="P-loop containing nucleotide triphosphate hydrolases"/>
    <property type="match status" value="1"/>
</dbReference>
<dbReference type="InterPro" id="IPR016197">
    <property type="entry name" value="Chromo-like_dom_sf"/>
</dbReference>
<keyword evidence="5" id="KW-0597">Phosphoprotein</keyword>
<dbReference type="InterPro" id="IPR016181">
    <property type="entry name" value="Acyl_CoA_acyltransferase"/>
</dbReference>
<feature type="compositionally biased region" description="Basic and acidic residues" evidence="17">
    <location>
        <begin position="580"/>
        <end position="589"/>
    </location>
</feature>
<dbReference type="InterPro" id="IPR040706">
    <property type="entry name" value="Zf-MYST"/>
</dbReference>
<dbReference type="GO" id="GO:0000479">
    <property type="term" value="P:endonucleolytic cleavage of tricistronic rRNA transcript (SSU-rRNA, 5.8S rRNA, LSU-rRNA)"/>
    <property type="evidence" value="ECO:0007669"/>
    <property type="project" value="TreeGrafter"/>
</dbReference>
<dbReference type="SMART" id="SM00785">
    <property type="entry name" value="AARP2CN"/>
    <property type="match status" value="1"/>
</dbReference>
<dbReference type="FunFam" id="1.10.10.10:FF:000022">
    <property type="entry name" value="Histone acetyltransferase"/>
    <property type="match status" value="1"/>
</dbReference>
<evidence type="ECO:0000256" key="15">
    <source>
        <dbReference type="PIRSR" id="PIRSR602717-51"/>
    </source>
</evidence>
<dbReference type="InterPro" id="IPR036388">
    <property type="entry name" value="WH-like_DNA-bd_sf"/>
</dbReference>
<dbReference type="InterPro" id="IPR027417">
    <property type="entry name" value="P-loop_NTPase"/>
</dbReference>
<evidence type="ECO:0000256" key="14">
    <source>
        <dbReference type="ARBA" id="ARBA00061391"/>
    </source>
</evidence>
<evidence type="ECO:0000313" key="21">
    <source>
        <dbReference type="Proteomes" id="UP001201812"/>
    </source>
</evidence>
<comment type="caution">
    <text evidence="20">The sequence shown here is derived from an EMBL/GenBank/DDBJ whole genome shotgun (WGS) entry which is preliminary data.</text>
</comment>
<sequence length="1822" mass="209708">MAPTSSVKDLPKKENKLHRVHKKGGKVAKAKKKKGEISGRNVGSNAKGFTFKSAVKAQKMIRRAADLSEKKKHIPIIDRTPVEPPPFLVAIVGPSKVGKSTLLKCLVKHYVRQSLSEIKGPITIVTGKRRRVTFLEVPNDINAMIDAAKIADLILLMIDASFGFEMETFEFINICQVHGMPKMMGVLSHMDLIQRSSKLKSTKNTLKHRFWSEVYQGAKLFYLSGMVNEQYLRHEIQNLARFISVAKTRPIPWRNAHPYVLCDRFEDLTDPEIIRRDPETKRSVSLYGWVRGTNLKNQSAVHIPGVGDLRVKNISILSDPCPLPINQKMKRTLNEKEQVIYAPFSGLGGVVYDKDAIYIETGGAQSFNKNNETKQDDLREALEQMQDTLDAKMDRSKLKLLSTSTPMTRYEEIIDEDIESESDLDLAKIDMDDDSDVSSNGDELTQNRTTKSWSELTNKVSSLFDASKKTRVNWTKIVYEGVEDEAAAEKEIREKREKFGGGLFKVSKYFDQSKNRKGIKDEEDGYCYTQPCSSQKFDTRSFRNMDWTEEELRESIKDCFVTGDWDPEDDADKALEDAFGHDQDVKGDESSEADEQESGDELDSDSGRESGDESSENDSGDNSKEAEKGPKSVTKAEKKNKKGKKERLRDKFDAEFDETSAPYNEIKEEFDKQAKLNKSVFDDLEESERHELEGFRAGLYVRVEIGDVPSGFVDNFDSHFPYMIGGLLPGEQNVGYVQVRVKKHRWYNRLLKSRDPLIISCGWRRFQTMVVYSVQDHNHRQRFLKYTMKDSFNHGTFWAPLVTQNTGFIGIQSVDEEMKSFRIAATGVVLGMDKSFQIVKKLKLIGQPMEIFKKTAFIKGMFNSALEVARFHGAAIKTVSGIRGLVKKALREPDGAFRASFEDKIRPNDVIFLRSWASVTVPKFYISLTEKLLHSSEKWLGMKTVGRLRNELNLKPEPKFDSGTHRHMQKEAEEQFFVPQEMVIPKKLQQALPYKLKPKNVADVEDSGKEKKRKCGSDLISRHTAVILEPEESRVHDLMNVLKTVNEDRRKQDEQTMKLRQQKHAKETAEIEARRKKKMMATKKQICRKLSKREAQKLKDTMDDIMRLGLGEWFGNFAHFYDYNIHKKKQCFGNIPNPHLEYGIYCTIKCVQISSFISGCIIHPIYRYILIKKLTPETTTNNSRSVIRNICRRMQGRCLIGSLALAPVVTAASIYFNNYSFEELQDKCYEIRCSDTIVYDRSSVLLGLMGWYWKRFQGAVDGVNLSIVYSIAYYGFLKKHTYELLSESVPPELRYSSCDEAKNDRAALLRLRQTMKSLKRDRAPSLPVLKTAAEDIFVGDNIAVRRQIFGNGNVQKSEEICIATVIEVKTVQSKGVAQSLRNLNVELQQDREREDQEKQQRSLSTERNTDEYSEGHKRLRSEEPFQIQLHDDPENTSTSLPEIKAGPLSEDKSRESSCDDTSTKQIYYVHYNGMDRRLDEWIDKSRIVEEEGEYITTLTPADKSKTLTRSQRRFQEEFHHLQKSYDDMDATTAKLEREHEERTKVKNVELIQFGEYEIDAWYFSPFPLPVTINNSKVFFCEYCLWYTVDQEKYICHVVHSCKERKPPGEEVYYHEKLAVYEVSGHECKTYCQSLCLLSKLFLDHKTLYYDVESFMFYVLCEIDENGAHLVGHFSKELNSANNLACIMVLPPFQRNGYGKLLIQMSYCLSEREGVIGTPERPLSDLGKVSYRSYWWWVLLAVLEERRVDENISVGDLSRLSGIHVDDIIYTFNTLQLVRYWKGDHVVRASRKIVYHCKRLQLFHPPKLILNTTAVKWQPKTII</sequence>
<dbReference type="Proteomes" id="UP001201812">
    <property type="component" value="Unassembled WGS sequence"/>
</dbReference>
<feature type="active site" description="Proton donor/acceptor" evidence="15">
    <location>
        <position position="1719"/>
    </location>
</feature>
<dbReference type="GO" id="GO:0032040">
    <property type="term" value="C:small-subunit processome"/>
    <property type="evidence" value="ECO:0007669"/>
    <property type="project" value="UniProtKB-ARBA"/>
</dbReference>
<dbReference type="PANTHER" id="PTHR12858">
    <property type="entry name" value="RIBOSOME BIOGENESIS PROTEIN"/>
    <property type="match status" value="1"/>
</dbReference>
<evidence type="ECO:0000256" key="4">
    <source>
        <dbReference type="ARBA" id="ARBA00022517"/>
    </source>
</evidence>
<feature type="compositionally biased region" description="Polar residues" evidence="17">
    <location>
        <begin position="437"/>
        <end position="451"/>
    </location>
</feature>
<evidence type="ECO:0000256" key="1">
    <source>
        <dbReference type="ARBA" id="ARBA00004604"/>
    </source>
</evidence>
<evidence type="ECO:0000256" key="11">
    <source>
        <dbReference type="ARBA" id="ARBA00023134"/>
    </source>
</evidence>
<dbReference type="Gene3D" id="1.10.10.10">
    <property type="entry name" value="Winged helix-like DNA-binding domain superfamily/Winged helix DNA-binding domain"/>
    <property type="match status" value="1"/>
</dbReference>
<evidence type="ECO:0000259" key="19">
    <source>
        <dbReference type="PROSITE" id="PS51726"/>
    </source>
</evidence>
<dbReference type="Pfam" id="PF08560">
    <property type="entry name" value="DUF1757"/>
    <property type="match status" value="1"/>
</dbReference>
<dbReference type="GO" id="GO:0004402">
    <property type="term" value="F:histone acetyltransferase activity"/>
    <property type="evidence" value="ECO:0007669"/>
    <property type="project" value="InterPro"/>
</dbReference>
<dbReference type="SMART" id="SM01362">
    <property type="entry name" value="DUF663"/>
    <property type="match status" value="1"/>
</dbReference>
<evidence type="ECO:0000256" key="2">
    <source>
        <dbReference type="ARBA" id="ARBA00010107"/>
    </source>
</evidence>
<dbReference type="Pfam" id="PF08142">
    <property type="entry name" value="AARP2CN"/>
    <property type="match status" value="1"/>
</dbReference>
<keyword evidence="16" id="KW-0175">Coiled coil</keyword>
<dbReference type="InterPro" id="IPR013869">
    <property type="entry name" value="DUF1757"/>
</dbReference>
<feature type="compositionally biased region" description="Basic and acidic residues" evidence="17">
    <location>
        <begin position="621"/>
        <end position="637"/>
    </location>
</feature>
<evidence type="ECO:0000256" key="9">
    <source>
        <dbReference type="ARBA" id="ARBA00022840"/>
    </source>
</evidence>
<evidence type="ECO:0000313" key="20">
    <source>
        <dbReference type="EMBL" id="KAI1720919.1"/>
    </source>
</evidence>
<keyword evidence="21" id="KW-1185">Reference proteome</keyword>
<evidence type="ECO:0000256" key="3">
    <source>
        <dbReference type="ARBA" id="ARBA00013184"/>
    </source>
</evidence>
<feature type="domain" description="MYST-type HAT" evidence="19">
    <location>
        <begin position="1543"/>
        <end position="1818"/>
    </location>
</feature>
<comment type="similarity">
    <text evidence="2">Belongs to the MYST (SAS/MOZ) family.</text>
</comment>
<keyword evidence="11" id="KW-0342">GTP-binding</keyword>
<dbReference type="GO" id="GO:0006355">
    <property type="term" value="P:regulation of DNA-templated transcription"/>
    <property type="evidence" value="ECO:0007669"/>
    <property type="project" value="InterPro"/>
</dbReference>
<dbReference type="InterPro" id="IPR012948">
    <property type="entry name" value="AARP2CN"/>
</dbReference>
<dbReference type="FunFam" id="3.40.50.300:FF:000105">
    <property type="entry name" value="BMS1 ribosome biogenesis factor"/>
    <property type="match status" value="1"/>
</dbReference>
<dbReference type="PANTHER" id="PTHR12858:SF2">
    <property type="entry name" value="RIBOSOME BIOGENESIS PROTEIN BMS1 HOMOLOG"/>
    <property type="match status" value="1"/>
</dbReference>
<dbReference type="Gene3D" id="2.30.30.140">
    <property type="match status" value="1"/>
</dbReference>
<dbReference type="FunFam" id="3.40.630.30:FF:000002">
    <property type="entry name" value="Histone acetyltransferase"/>
    <property type="match status" value="1"/>
</dbReference>
<feature type="compositionally biased region" description="Basic residues" evidence="17">
    <location>
        <begin position="15"/>
        <end position="34"/>
    </location>
</feature>
<dbReference type="InterPro" id="IPR037875">
    <property type="entry name" value="Bms1_N"/>
</dbReference>
<evidence type="ECO:0000256" key="16">
    <source>
        <dbReference type="SAM" id="Coils"/>
    </source>
</evidence>
<dbReference type="Pfam" id="PF04950">
    <property type="entry name" value="RIBIOP_C"/>
    <property type="match status" value="1"/>
</dbReference>
<dbReference type="PROSITE" id="PS51726">
    <property type="entry name" value="MYST_HAT"/>
    <property type="match status" value="1"/>
</dbReference>
<dbReference type="InterPro" id="IPR030387">
    <property type="entry name" value="G_Bms1/Tsr1_dom"/>
</dbReference>
<comment type="similarity">
    <text evidence="14">Belongs to the TRAFAC class translation factor GTPase superfamily. Bms1-like GTPase family. BMS1 subfamily.</text>
</comment>
<name>A0AAD4NDV7_9BILA</name>
<feature type="region of interest" description="Disordered" evidence="17">
    <location>
        <begin position="1387"/>
        <end position="1461"/>
    </location>
</feature>
<dbReference type="Pfam" id="PF01853">
    <property type="entry name" value="MOZ_SAS"/>
    <property type="match status" value="1"/>
</dbReference>
<dbReference type="Pfam" id="PF17772">
    <property type="entry name" value="zf-MYST"/>
    <property type="match status" value="1"/>
</dbReference>
<feature type="domain" description="Bms1-type G" evidence="18">
    <location>
        <begin position="85"/>
        <end position="249"/>
    </location>
</feature>
<dbReference type="InterPro" id="IPR039761">
    <property type="entry name" value="Bms1/Tsr1"/>
</dbReference>
<feature type="coiled-coil region" evidence="16">
    <location>
        <begin position="364"/>
        <end position="395"/>
    </location>
</feature>
<comment type="subcellular location">
    <subcellularLocation>
        <location evidence="1">Nucleus</location>
        <location evidence="1">Nucleolus</location>
    </subcellularLocation>
</comment>
<accession>A0AAD4NDV7</accession>
<feature type="compositionally biased region" description="Basic and acidic residues" evidence="17">
    <location>
        <begin position="1407"/>
        <end position="1433"/>
    </location>
</feature>
<dbReference type="SUPFAM" id="SSF55729">
    <property type="entry name" value="Acyl-CoA N-acyltransferases (Nat)"/>
    <property type="match status" value="1"/>
</dbReference>
<comment type="catalytic activity">
    <reaction evidence="13">
        <text>GTP + H2O = GDP + phosphate + H(+)</text>
        <dbReference type="Rhea" id="RHEA:19669"/>
        <dbReference type="ChEBI" id="CHEBI:15377"/>
        <dbReference type="ChEBI" id="CHEBI:15378"/>
        <dbReference type="ChEBI" id="CHEBI:37565"/>
        <dbReference type="ChEBI" id="CHEBI:43474"/>
        <dbReference type="ChEBI" id="CHEBI:58189"/>
    </reaction>
    <physiologicalReaction direction="left-to-right" evidence="13">
        <dbReference type="Rhea" id="RHEA:19670"/>
    </physiologicalReaction>
</comment>
<organism evidence="20 21">
    <name type="scientific">Ditylenchus destructor</name>
    <dbReference type="NCBI Taxonomy" id="166010"/>
    <lineage>
        <taxon>Eukaryota</taxon>
        <taxon>Metazoa</taxon>
        <taxon>Ecdysozoa</taxon>
        <taxon>Nematoda</taxon>
        <taxon>Chromadorea</taxon>
        <taxon>Rhabditida</taxon>
        <taxon>Tylenchina</taxon>
        <taxon>Tylenchomorpha</taxon>
        <taxon>Sphaerularioidea</taxon>
        <taxon>Anguinidae</taxon>
        <taxon>Anguininae</taxon>
        <taxon>Ditylenchus</taxon>
    </lineage>
</organism>
<dbReference type="GO" id="GO:0003924">
    <property type="term" value="F:GTPase activity"/>
    <property type="evidence" value="ECO:0007669"/>
    <property type="project" value="TreeGrafter"/>
</dbReference>
<dbReference type="GO" id="GO:0005524">
    <property type="term" value="F:ATP binding"/>
    <property type="evidence" value="ECO:0007669"/>
    <property type="project" value="UniProtKB-KW"/>
</dbReference>
<evidence type="ECO:0000256" key="10">
    <source>
        <dbReference type="ARBA" id="ARBA00022990"/>
    </source>
</evidence>
<dbReference type="EC" id="2.3.1.48" evidence="3"/>
<dbReference type="GO" id="GO:0034511">
    <property type="term" value="F:U3 snoRNA binding"/>
    <property type="evidence" value="ECO:0007669"/>
    <property type="project" value="TreeGrafter"/>
</dbReference>
<keyword evidence="4" id="KW-0690">Ribosome biogenesis</keyword>
<dbReference type="SUPFAM" id="SSF52540">
    <property type="entry name" value="P-loop containing nucleoside triphosphate hydrolases"/>
    <property type="match status" value="1"/>
</dbReference>
<dbReference type="GO" id="GO:0005654">
    <property type="term" value="C:nucleoplasm"/>
    <property type="evidence" value="ECO:0007669"/>
    <property type="project" value="UniProtKB-ARBA"/>
</dbReference>
<dbReference type="InterPro" id="IPR007034">
    <property type="entry name" value="BMS1_TSR1_C"/>
</dbReference>
<feature type="compositionally biased region" description="Acidic residues" evidence="17">
    <location>
        <begin position="590"/>
        <end position="604"/>
    </location>
</feature>
<evidence type="ECO:0000256" key="7">
    <source>
        <dbReference type="ARBA" id="ARBA00022741"/>
    </source>
</evidence>